<feature type="transmembrane region" description="Helical" evidence="1">
    <location>
        <begin position="39"/>
        <end position="58"/>
    </location>
</feature>
<organism evidence="2 3">
    <name type="scientific">Caenorhabditis briggsae</name>
    <dbReference type="NCBI Taxonomy" id="6238"/>
    <lineage>
        <taxon>Eukaryota</taxon>
        <taxon>Metazoa</taxon>
        <taxon>Ecdysozoa</taxon>
        <taxon>Nematoda</taxon>
        <taxon>Chromadorea</taxon>
        <taxon>Rhabditida</taxon>
        <taxon>Rhabditina</taxon>
        <taxon>Rhabditomorpha</taxon>
        <taxon>Rhabditoidea</taxon>
        <taxon>Rhabditidae</taxon>
        <taxon>Peloderinae</taxon>
        <taxon>Caenorhabditis</taxon>
    </lineage>
</organism>
<evidence type="ECO:0000313" key="2">
    <source>
        <dbReference type="EMBL" id="ULT91230.1"/>
    </source>
</evidence>
<gene>
    <name evidence="2" type="ORF">L3Y34_009082</name>
</gene>
<evidence type="ECO:0000256" key="1">
    <source>
        <dbReference type="SAM" id="Phobius"/>
    </source>
</evidence>
<keyword evidence="1" id="KW-1133">Transmembrane helix</keyword>
<dbReference type="Proteomes" id="UP000827892">
    <property type="component" value="Chromosome V"/>
</dbReference>
<accession>A0AAE9ABE3</accession>
<dbReference type="EMBL" id="CP090895">
    <property type="protein sequence ID" value="ULT91230.1"/>
    <property type="molecule type" value="Genomic_DNA"/>
</dbReference>
<keyword evidence="1" id="KW-0812">Transmembrane</keyword>
<reference evidence="2 3" key="1">
    <citation type="submission" date="2022-02" db="EMBL/GenBank/DDBJ databases">
        <title>Chromosome-level reference genomes for two strains of Caenorhabditis briggsae: an improved platform for comparative genomics.</title>
        <authorList>
            <person name="Stevens L."/>
            <person name="Andersen E.C."/>
        </authorList>
    </citation>
    <scope>NUCLEOTIDE SEQUENCE [LARGE SCALE GENOMIC DNA]</scope>
    <source>
        <strain evidence="2">QX1410_ONT</strain>
        <tissue evidence="2">Whole-organism</tissue>
    </source>
</reference>
<evidence type="ECO:0000313" key="3">
    <source>
        <dbReference type="Proteomes" id="UP000827892"/>
    </source>
</evidence>
<dbReference type="AlphaFoldDB" id="A0AAE9ABE3"/>
<keyword evidence="1" id="KW-0472">Membrane</keyword>
<name>A0AAE9ABE3_CAEBR</name>
<proteinExistence type="predicted"/>
<feature type="transmembrane region" description="Helical" evidence="1">
    <location>
        <begin position="64"/>
        <end position="81"/>
    </location>
</feature>
<sequence length="283" mass="32076">MEPKKSSSNTMGSNESFSFSEFHARHAPVDTFTGFSDKYNFTVSCLMMLTFGVGLSILSIIPCWTSSAIGVVWTIAFYRWLGIHGQKMTRNEIVFFEAANLLEVDPPVFRFGLPEIADDCLTPGDGEQREHPQPQTLWDALFTDEKKIRMDRFYKKHYGSVHATASKALMDTYDPSTFQPDIRRPCIEGVQEKCLALFKHKGSMFSQNNKDNFEDSVSSYGKKSYLRTLQLIKEKSSSTTPSHGNIDFDTEHTTILQYLKSQGFNAGRMPPNPVVTDDMIMEN</sequence>
<protein>
    <submittedName>
        <fullName evidence="2">Uncharacterized protein</fullName>
    </submittedName>
</protein>